<evidence type="ECO:0000313" key="20">
    <source>
        <dbReference type="EMBL" id="TBT84631.1"/>
    </source>
</evidence>
<dbReference type="PANTHER" id="PTHR23152:SF4">
    <property type="entry name" value="2-OXOADIPATE DEHYDROGENASE COMPLEX COMPONENT E1"/>
    <property type="match status" value="1"/>
</dbReference>
<evidence type="ECO:0000256" key="4">
    <source>
        <dbReference type="ARBA" id="ARBA00004813"/>
    </source>
</evidence>
<dbReference type="Gene3D" id="3.40.50.11610">
    <property type="entry name" value="Multifunctional 2-oxoglutarate metabolism enzyme, C-terminal domain"/>
    <property type="match status" value="1"/>
</dbReference>
<dbReference type="InterPro" id="IPR029061">
    <property type="entry name" value="THDP-binding"/>
</dbReference>
<feature type="compositionally biased region" description="Low complexity" evidence="18">
    <location>
        <begin position="75"/>
        <end position="119"/>
    </location>
</feature>
<evidence type="ECO:0000256" key="15">
    <source>
        <dbReference type="ARBA" id="ARBA00030680"/>
    </source>
</evidence>
<dbReference type="InterPro" id="IPR031717">
    <property type="entry name" value="ODO-1/KGD_C"/>
</dbReference>
<dbReference type="GO" id="GO:0004149">
    <property type="term" value="F:dihydrolipoyllysine-residue succinyltransferase activity"/>
    <property type="evidence" value="ECO:0007669"/>
    <property type="project" value="UniProtKB-EC"/>
</dbReference>
<reference evidence="20 21" key="1">
    <citation type="submission" date="2019-01" db="EMBL/GenBank/DDBJ databases">
        <title>Lactibacter flavus gen. nov., sp. nov., a novel bacterium of the family Propionibacteriaceae isolated from raw milk and dairy products.</title>
        <authorList>
            <person name="Huptas C."/>
            <person name="Wenning M."/>
            <person name="Breitenwieser F."/>
            <person name="Doll E."/>
            <person name="Von Neubeck M."/>
            <person name="Busse H.-J."/>
            <person name="Scherer S."/>
        </authorList>
    </citation>
    <scope>NUCLEOTIDE SEQUENCE [LARGE SCALE GENOMIC DNA]</scope>
    <source>
        <strain evidence="20 21">KCTC 33808</strain>
    </source>
</reference>
<dbReference type="Pfam" id="PF00198">
    <property type="entry name" value="2-oxoacid_dh"/>
    <property type="match status" value="1"/>
</dbReference>
<evidence type="ECO:0000256" key="12">
    <source>
        <dbReference type="ARBA" id="ARBA00023002"/>
    </source>
</evidence>
<evidence type="ECO:0000256" key="3">
    <source>
        <dbReference type="ARBA" id="ARBA00003906"/>
    </source>
</evidence>
<organism evidence="20 21">
    <name type="scientific">Propioniciclava sinopodophylli</name>
    <dbReference type="NCBI Taxonomy" id="1837344"/>
    <lineage>
        <taxon>Bacteria</taxon>
        <taxon>Bacillati</taxon>
        <taxon>Actinomycetota</taxon>
        <taxon>Actinomycetes</taxon>
        <taxon>Propionibacteriales</taxon>
        <taxon>Propionibacteriaceae</taxon>
        <taxon>Propioniciclava</taxon>
    </lineage>
</organism>
<comment type="cofactor">
    <cofactor evidence="2">
        <name>thiamine diphosphate</name>
        <dbReference type="ChEBI" id="CHEBI:58937"/>
    </cofactor>
</comment>
<keyword evidence="14" id="KW-0511">Multifunctional enzyme</keyword>
<dbReference type="SUPFAM" id="SSF52777">
    <property type="entry name" value="CoA-dependent acyltransferases"/>
    <property type="match status" value="1"/>
</dbReference>
<dbReference type="InterPro" id="IPR001078">
    <property type="entry name" value="2-oxoacid_DH_actylTfrase"/>
</dbReference>
<sequence length="1272" mass="139826">MVATAPGNNSNDDLSNFGANDWLIEEMFEAYTKDPNAVDQSWREFFASRAGQSTPAPAAAQPASAPPAPARKEAPQQAAPAAPAPAPKAAEAAPQKPATEPQASAPAPTTTSPAPQPRTETNTRPKNPGSAGGLSANRPSAVRKIETSAEPTRTVMRGAPMRTAKNMDLSLSIPTATSVRHVPMKLIIEQRDVINKHLARTTGGKVSFTHLLGYAMVKAITMVSDMNVAYDEENGKPVQVTNHQINLGLAIDMPKPDGTRTLIVPNIKAADQMNFREFWQAYEAMVKKARNNELTVDDFAGTTASLTNPGGIGTSHSVPRLMPGQGLILGVGSIDYPPEFQAASDQRIKELGVSKITTLTSTYDHRVIQGATSGEFLKVMHELIIGDHDFYDEVYLSLRVPYLPLRWASDDSAHRSYELAKGTRVLQLINAYRSWGHLMADIDPLEYQQRSHPELELEAHGLSIWDLEREFPVGVFGGHEKETMRLKDVLAQLRTAYCGHVGVEYMHIADTGQRRWVESYFESPIIRWGRDEHLRILDKLNEAEIFETFLQTKFVGQKRFSLEGAESTIVLLDEICDRAANEGLEEVTIGMPHRGRLNVLANIVGKSYGQIFREFEGSIDPNQVMGTGDVKYHLGAEGQFTSLAGRTVKTSVAANPSHLEAVNPVVEGIARAKMDAAGTLEDGAVLPVLLHGDASFSGQGIVYETLQMSQLRGYKTGGTIHIVVNNQVGFTTAPSESRSSMYCTDVGKAIGAPIFHVNGDDPEAVARVGRLAFEYRQKFNADVIIDLIAYRRRGHNEGDDPSFTQPKMYDLIEQKRSVRRLYTEALIGRGDISTDDAEGVMEKFRARLEGVFKEVKSAGEEDDSYRKVPFYPAKLGKEQGTSITKETMQRIADAQVTYPEGFAVHPKVLPQMQRRAESIVSGPIDWATAELLALGSLLMEGRTVRLTGQDSRRGTFSQRFAAVVDRVTNEEYIPLKHLTEDQGQFHVFDSLLSEYAAMGFEYGYSVASPQSLVLWEGQFGDFANGAQTIADEFISSGDAKWTQKSGVTLLLPHGYEGQGPDHSSARIERWLQLCSEGALAVCQPSTPASHFHLLRTHTYVNWHRPLVIMTPKSMLRSKAAASPVEEFTDGKWRPAIGDASITDPSAVQTVILCSGKIRWELVAQRAKRGLEGKVAIVALERLYPLPTDDLVAELERYPHVTDIRFVQDEPVNQGPWPFMALHLPEALSKGLGGREIKLRPSARPEASSPSVGLLKVHQAQEKVLLDQAFEGI</sequence>
<keyword evidence="21" id="KW-1185">Reference proteome</keyword>
<feature type="region of interest" description="Disordered" evidence="18">
    <location>
        <begin position="43"/>
        <end position="149"/>
    </location>
</feature>
<evidence type="ECO:0000256" key="1">
    <source>
        <dbReference type="ARBA" id="ARBA00001946"/>
    </source>
</evidence>
<keyword evidence="11" id="KW-0460">Magnesium</keyword>
<proteinExistence type="inferred from homology"/>
<dbReference type="GO" id="GO:0016829">
    <property type="term" value="F:lyase activity"/>
    <property type="evidence" value="ECO:0007669"/>
    <property type="project" value="UniProtKB-KW"/>
</dbReference>
<evidence type="ECO:0000256" key="14">
    <source>
        <dbReference type="ARBA" id="ARBA00023268"/>
    </source>
</evidence>
<accession>A0A4Q9KDA4</accession>
<dbReference type="InterPro" id="IPR005475">
    <property type="entry name" value="Transketolase-like_Pyr-bd"/>
</dbReference>
<evidence type="ECO:0000256" key="2">
    <source>
        <dbReference type="ARBA" id="ARBA00001964"/>
    </source>
</evidence>
<name>A0A4Q9KDA4_9ACTN</name>
<dbReference type="SMART" id="SM00861">
    <property type="entry name" value="Transket_pyr"/>
    <property type="match status" value="1"/>
</dbReference>
<dbReference type="InterPro" id="IPR032106">
    <property type="entry name" value="2-oxogl_dehyd_N"/>
</dbReference>
<dbReference type="OrthoDB" id="9759785at2"/>
<dbReference type="EC" id="2.3.1.61" evidence="7"/>
<dbReference type="GO" id="GO:0006099">
    <property type="term" value="P:tricarboxylic acid cycle"/>
    <property type="evidence" value="ECO:0007669"/>
    <property type="project" value="UniProtKB-UniPathway"/>
</dbReference>
<dbReference type="InterPro" id="IPR042179">
    <property type="entry name" value="KGD_C_sf"/>
</dbReference>
<keyword evidence="13" id="KW-0786">Thiamine pyrophosphate</keyword>
<dbReference type="GO" id="GO:0000287">
    <property type="term" value="F:magnesium ion binding"/>
    <property type="evidence" value="ECO:0007669"/>
    <property type="project" value="UniProtKB-ARBA"/>
</dbReference>
<dbReference type="InterPro" id="IPR001017">
    <property type="entry name" value="DH_E1"/>
</dbReference>
<dbReference type="NCBIfam" id="NF006914">
    <property type="entry name" value="PRK09404.1"/>
    <property type="match status" value="1"/>
</dbReference>
<dbReference type="NCBIfam" id="NF008907">
    <property type="entry name" value="PRK12270.1"/>
    <property type="match status" value="1"/>
</dbReference>
<dbReference type="UniPathway" id="UPA00223">
    <property type="reaction ID" value="UER00997"/>
</dbReference>
<evidence type="ECO:0000256" key="13">
    <source>
        <dbReference type="ARBA" id="ARBA00023052"/>
    </source>
</evidence>
<evidence type="ECO:0000256" key="10">
    <source>
        <dbReference type="ARBA" id="ARBA00022723"/>
    </source>
</evidence>
<evidence type="ECO:0000256" key="6">
    <source>
        <dbReference type="ARBA" id="ARBA00012280"/>
    </source>
</evidence>
<evidence type="ECO:0000256" key="18">
    <source>
        <dbReference type="SAM" id="MobiDB-lite"/>
    </source>
</evidence>
<dbReference type="GO" id="GO:0004591">
    <property type="term" value="F:oxoglutarate dehydrogenase (succinyl-transferring) activity"/>
    <property type="evidence" value="ECO:0007669"/>
    <property type="project" value="UniProtKB-EC"/>
</dbReference>
<dbReference type="EC" id="1.2.4.2" evidence="6"/>
<dbReference type="CDD" id="cd02016">
    <property type="entry name" value="TPP_E1_OGDC_like"/>
    <property type="match status" value="1"/>
</dbReference>
<dbReference type="PIRSF" id="PIRSF000157">
    <property type="entry name" value="Oxoglu_dh_E1"/>
    <property type="match status" value="1"/>
</dbReference>
<comment type="catalytic activity">
    <reaction evidence="17">
        <text>N(6)-[(R)-dihydrolipoyl]-L-lysyl-[protein] + succinyl-CoA = N(6)-[(R)-S(8)-succinyldihydrolipoyl]-L-lysyl-[protein] + CoA</text>
        <dbReference type="Rhea" id="RHEA:15213"/>
        <dbReference type="Rhea" id="RHEA-COMP:10475"/>
        <dbReference type="Rhea" id="RHEA-COMP:20092"/>
        <dbReference type="ChEBI" id="CHEBI:57287"/>
        <dbReference type="ChEBI" id="CHEBI:57292"/>
        <dbReference type="ChEBI" id="CHEBI:83100"/>
        <dbReference type="ChEBI" id="CHEBI:83120"/>
        <dbReference type="EC" id="2.3.1.61"/>
    </reaction>
</comment>
<dbReference type="Gene3D" id="3.40.50.970">
    <property type="match status" value="1"/>
</dbReference>
<comment type="function">
    <text evidence="3">E1 component of the 2-oxoglutarate dehydrogenase (OGDH) complex which catalyzes the decarboxylation of 2-oxoglutarate, the first step in the conversion of 2-oxoglutarate to succinyl-CoA and CO(2).</text>
</comment>
<evidence type="ECO:0000256" key="9">
    <source>
        <dbReference type="ARBA" id="ARBA00022532"/>
    </source>
</evidence>
<comment type="caution">
    <text evidence="20">The sequence shown here is derived from an EMBL/GenBank/DDBJ whole genome shotgun (WGS) entry which is preliminary data.</text>
</comment>
<evidence type="ECO:0000256" key="7">
    <source>
        <dbReference type="ARBA" id="ARBA00012945"/>
    </source>
</evidence>
<dbReference type="InterPro" id="IPR023213">
    <property type="entry name" value="CAT-like_dom_sf"/>
</dbReference>
<feature type="domain" description="Transketolase-like pyrimidine-binding" evidence="19">
    <location>
        <begin position="924"/>
        <end position="1117"/>
    </location>
</feature>
<comment type="cofactor">
    <cofactor evidence="1">
        <name>Mg(2+)</name>
        <dbReference type="ChEBI" id="CHEBI:18420"/>
    </cofactor>
</comment>
<keyword evidence="20" id="KW-0456">Lyase</keyword>
<evidence type="ECO:0000256" key="17">
    <source>
        <dbReference type="ARBA" id="ARBA00052761"/>
    </source>
</evidence>
<dbReference type="Gene3D" id="1.10.287.1150">
    <property type="entry name" value="TPP helical domain"/>
    <property type="match status" value="1"/>
</dbReference>
<dbReference type="GO" id="GO:0005829">
    <property type="term" value="C:cytosol"/>
    <property type="evidence" value="ECO:0007669"/>
    <property type="project" value="TreeGrafter"/>
</dbReference>
<dbReference type="NCBIfam" id="TIGR00239">
    <property type="entry name" value="2oxo_dh_E1"/>
    <property type="match status" value="1"/>
</dbReference>
<comment type="catalytic activity">
    <reaction evidence="16">
        <text>N(6)-[(R)-lipoyl]-L-lysyl-[protein] + 2-oxoglutarate + H(+) = N(6)-[(R)-S(8)-succinyldihydrolipoyl]-L-lysyl-[protein] + CO2</text>
        <dbReference type="Rhea" id="RHEA:12188"/>
        <dbReference type="Rhea" id="RHEA-COMP:10474"/>
        <dbReference type="Rhea" id="RHEA-COMP:20092"/>
        <dbReference type="ChEBI" id="CHEBI:15378"/>
        <dbReference type="ChEBI" id="CHEBI:16526"/>
        <dbReference type="ChEBI" id="CHEBI:16810"/>
        <dbReference type="ChEBI" id="CHEBI:83099"/>
        <dbReference type="ChEBI" id="CHEBI:83120"/>
        <dbReference type="EC" id="1.2.4.2"/>
    </reaction>
</comment>
<protein>
    <recommendedName>
        <fullName evidence="8">2-oxoglutarate dehydrogenase E1 component</fullName>
        <ecNumber evidence="6">1.2.4.2</ecNumber>
        <ecNumber evidence="7">2.3.1.61</ecNumber>
    </recommendedName>
    <alternativeName>
        <fullName evidence="15">Alpha-ketoglutarate dehydrogenase</fullName>
    </alternativeName>
</protein>
<gene>
    <name evidence="20" type="ORF">ET989_08165</name>
</gene>
<dbReference type="SUPFAM" id="SSF52518">
    <property type="entry name" value="Thiamin diphosphate-binding fold (THDP-binding)"/>
    <property type="match status" value="2"/>
</dbReference>
<dbReference type="AlphaFoldDB" id="A0A4Q9KDA4"/>
<dbReference type="FunFam" id="1.10.287.1150:FF:000004">
    <property type="entry name" value="2-oxoglutarate dehydrogenase E1 component"/>
    <property type="match status" value="1"/>
</dbReference>
<keyword evidence="10" id="KW-0479">Metal-binding</keyword>
<dbReference type="Proteomes" id="UP000292373">
    <property type="component" value="Unassembled WGS sequence"/>
</dbReference>
<dbReference type="GO" id="GO:0030976">
    <property type="term" value="F:thiamine pyrophosphate binding"/>
    <property type="evidence" value="ECO:0007669"/>
    <property type="project" value="InterPro"/>
</dbReference>
<evidence type="ECO:0000256" key="16">
    <source>
        <dbReference type="ARBA" id="ARBA00051911"/>
    </source>
</evidence>
<keyword evidence="20" id="KW-0808">Transferase</keyword>
<keyword evidence="9" id="KW-0816">Tricarboxylic acid cycle</keyword>
<dbReference type="RefSeq" id="WP_131168055.1">
    <property type="nucleotide sequence ID" value="NZ_SDMQ01000007.1"/>
</dbReference>
<evidence type="ECO:0000259" key="19">
    <source>
        <dbReference type="SMART" id="SM00861"/>
    </source>
</evidence>
<evidence type="ECO:0000313" key="21">
    <source>
        <dbReference type="Proteomes" id="UP000292373"/>
    </source>
</evidence>
<keyword evidence="12" id="KW-0560">Oxidoreductase</keyword>
<dbReference type="Pfam" id="PF16078">
    <property type="entry name" value="2-oxogl_dehyd_N"/>
    <property type="match status" value="1"/>
</dbReference>
<evidence type="ECO:0000256" key="11">
    <source>
        <dbReference type="ARBA" id="ARBA00022842"/>
    </source>
</evidence>
<evidence type="ECO:0000256" key="8">
    <source>
        <dbReference type="ARBA" id="ARBA00013321"/>
    </source>
</evidence>
<dbReference type="EMBL" id="SDMQ01000007">
    <property type="protein sequence ID" value="TBT84631.1"/>
    <property type="molecule type" value="Genomic_DNA"/>
</dbReference>
<comment type="pathway">
    <text evidence="4">Carbohydrate metabolism; tricarboxylic acid cycle; succinyl-CoA from 2-oxoglutarate (dehydrogenase route): step 1/1.</text>
</comment>
<dbReference type="GO" id="GO:0045252">
    <property type="term" value="C:oxoglutarate dehydrogenase complex"/>
    <property type="evidence" value="ECO:0007669"/>
    <property type="project" value="TreeGrafter"/>
</dbReference>
<dbReference type="Pfam" id="PF02779">
    <property type="entry name" value="Transket_pyr"/>
    <property type="match status" value="1"/>
</dbReference>
<dbReference type="InterPro" id="IPR011603">
    <property type="entry name" value="2oxoglutarate_DH_E1"/>
</dbReference>
<dbReference type="Gene3D" id="3.30.559.10">
    <property type="entry name" value="Chloramphenicol acetyltransferase-like domain"/>
    <property type="match status" value="1"/>
</dbReference>
<dbReference type="Gene3D" id="3.40.50.12470">
    <property type="match status" value="1"/>
</dbReference>
<comment type="similarity">
    <text evidence="5">Belongs to the alpha-ketoglutarate dehydrogenase family.</text>
</comment>
<dbReference type="Pfam" id="PF16870">
    <property type="entry name" value="OxoGdeHyase_C"/>
    <property type="match status" value="1"/>
</dbReference>
<evidence type="ECO:0000256" key="5">
    <source>
        <dbReference type="ARBA" id="ARBA00006936"/>
    </source>
</evidence>
<dbReference type="Pfam" id="PF00676">
    <property type="entry name" value="E1_dh"/>
    <property type="match status" value="1"/>
</dbReference>
<dbReference type="PANTHER" id="PTHR23152">
    <property type="entry name" value="2-OXOGLUTARATE DEHYDROGENASE"/>
    <property type="match status" value="1"/>
</dbReference>